<feature type="compositionally biased region" description="Polar residues" evidence="3">
    <location>
        <begin position="603"/>
        <end position="617"/>
    </location>
</feature>
<dbReference type="Gene3D" id="3.40.50.1010">
    <property type="entry name" value="5'-nuclease"/>
    <property type="match status" value="2"/>
</dbReference>
<dbReference type="InterPro" id="IPR029060">
    <property type="entry name" value="PIN-like_dom_sf"/>
</dbReference>
<dbReference type="InterPro" id="IPR036279">
    <property type="entry name" value="5-3_exonuclease_C_sf"/>
</dbReference>
<evidence type="ECO:0000259" key="4">
    <source>
        <dbReference type="SMART" id="SM00484"/>
    </source>
</evidence>
<feature type="compositionally biased region" description="Pro residues" evidence="3">
    <location>
        <begin position="693"/>
        <end position="703"/>
    </location>
</feature>
<evidence type="ECO:0000256" key="3">
    <source>
        <dbReference type="SAM" id="MobiDB-lite"/>
    </source>
</evidence>
<feature type="compositionally biased region" description="Low complexity" evidence="3">
    <location>
        <begin position="557"/>
        <end position="567"/>
    </location>
</feature>
<dbReference type="Proteomes" id="UP001586593">
    <property type="component" value="Unassembled WGS sequence"/>
</dbReference>
<dbReference type="PRINTS" id="PR00853">
    <property type="entry name" value="XPGRADSUPER"/>
</dbReference>
<dbReference type="InterPro" id="IPR006084">
    <property type="entry name" value="XPG/Rad2"/>
</dbReference>
<dbReference type="Pfam" id="PF00867">
    <property type="entry name" value="XPG_I"/>
    <property type="match status" value="1"/>
</dbReference>
<dbReference type="Pfam" id="PF00752">
    <property type="entry name" value="XPG_N"/>
    <property type="match status" value="1"/>
</dbReference>
<feature type="region of interest" description="Disordered" evidence="3">
    <location>
        <begin position="529"/>
        <end position="841"/>
    </location>
</feature>
<feature type="compositionally biased region" description="Low complexity" evidence="3">
    <location>
        <begin position="637"/>
        <end position="647"/>
    </location>
</feature>
<evidence type="ECO:0000313" key="7">
    <source>
        <dbReference type="Proteomes" id="UP001586593"/>
    </source>
</evidence>
<dbReference type="EMBL" id="JAZHXJ010000127">
    <property type="protein sequence ID" value="KAL1873093.1"/>
    <property type="molecule type" value="Genomic_DNA"/>
</dbReference>
<dbReference type="SMART" id="SM00485">
    <property type="entry name" value="XPGN"/>
    <property type="match status" value="1"/>
</dbReference>
<dbReference type="SMART" id="SM00484">
    <property type="entry name" value="XPGI"/>
    <property type="match status" value="1"/>
</dbReference>
<dbReference type="Pfam" id="PF18380">
    <property type="entry name" value="GEN1_C"/>
    <property type="match status" value="1"/>
</dbReference>
<keyword evidence="7" id="KW-1185">Reference proteome</keyword>
<dbReference type="InterPro" id="IPR006086">
    <property type="entry name" value="XPG-I_dom"/>
</dbReference>
<dbReference type="Gene3D" id="1.10.150.20">
    <property type="entry name" value="5' to 3' exonuclease, C-terminal subdomain"/>
    <property type="match status" value="1"/>
</dbReference>
<keyword evidence="2" id="KW-0378">Hydrolase</keyword>
<dbReference type="InterPro" id="IPR037316">
    <property type="entry name" value="Yen1_H3TH"/>
</dbReference>
<evidence type="ECO:0000256" key="1">
    <source>
        <dbReference type="ARBA" id="ARBA00022722"/>
    </source>
</evidence>
<dbReference type="CDD" id="cd09870">
    <property type="entry name" value="PIN_YEN1"/>
    <property type="match status" value="1"/>
</dbReference>
<protein>
    <submittedName>
        <fullName evidence="6">Uncharacterized protein</fullName>
    </submittedName>
</protein>
<feature type="domain" description="XPG-I" evidence="4">
    <location>
        <begin position="110"/>
        <end position="187"/>
    </location>
</feature>
<comment type="caution">
    <text evidence="6">The sequence shown here is derived from an EMBL/GenBank/DDBJ whole genome shotgun (WGS) entry which is preliminary data.</text>
</comment>
<dbReference type="InterPro" id="IPR006085">
    <property type="entry name" value="XPG_DNA_repair_N"/>
</dbReference>
<dbReference type="PANTHER" id="PTHR11081">
    <property type="entry name" value="FLAP ENDONUCLEASE FAMILY MEMBER"/>
    <property type="match status" value="1"/>
</dbReference>
<gene>
    <name evidence="6" type="ORF">VTK73DRAFT_1145</name>
</gene>
<evidence type="ECO:0000259" key="5">
    <source>
        <dbReference type="SMART" id="SM00485"/>
    </source>
</evidence>
<dbReference type="PANTHER" id="PTHR11081:SF75">
    <property type="entry name" value="ENDONUCLEASE, PUTATIVE (AFU_ORTHOLOGUE AFUA_3G13260)-RELATED"/>
    <property type="match status" value="1"/>
</dbReference>
<sequence length="911" mass="97989">MGIKGIYREIGPGERKSLSSLAIEHLEKTKRPLRLAVDISIWQFQVQAAKGGTNPAIRTLFYRLVRLLGHAIQPIFVFDGPRKPTMKRNKRSAGYGGDLAARTLTRRLIRLFGFTVHDAPGEAEAECALLQRRGIVDAVLSEDVDTIMFGCTRTLRNWSAEGGGSRASKTPTHVSVYDTAVMRQKGGGGGGGGAGLFLDREGMVLVALMSGGDYLPEGIPGCGTKVACEAARAGFGRSLCQIKAADKAALAEWKENLVRELRDNESGHFRTRHKALVIPESFPNMEVLRYCTHPVVSPDAVLERLRGEFPSSASVDVEGLREFVRDTFDWAYREGAEKLIRVLAPSLFVQSLLERSKLFRDSSEEGSSDSVQVEEAALIRTITSRRTHFSTDGLPELRVSYVPSEIVKIDLADEPGDPAVSEYCRDGLALNSDDDFEEDVALAAGGQATPGAGSGKKFDPTVPDLIWIPEAVVRLGEPAAFRAWEARQKAKQLQLAAKPVKKSRQKTADMPQGALDKWVKVSKQSGKNLADKATGTLPSVGSSQPPPRWPLARPGISSQLLLSNSNGSDERAEARKAVSSATQSKKPKQKKSKAPAAAGQPAEQTNPWTLAGSQVSPRVTKHVSSSPRKSPQRRSAQRSPIVISSSPGPEPTSPSPRAALSPGQRVSKRTQTPPLENSFAEDPLDGAAESPVPSLPPLSPPRSPQKRRTSPAIADRVSPRKGGGCRPVTRGKEGDNSVKDNGLSSKAVPRPSQMSVKSFGIVSKAGSSHDSTKGLGASDPIELSEDDGEQKTPAATDAKQRPQRNHSSGQASGPAGVEPANKRDDDSPFGPSRATAERDACVPPLIAQSNKVQIYVADQAGYFREVEVTVGEAERLAEDKTGRARRAWLHERVAIVPCSNIPVIDLTCRVE</sequence>
<keyword evidence="1" id="KW-0540">Nuclease</keyword>
<proteinExistence type="predicted"/>
<dbReference type="SUPFAM" id="SSF88723">
    <property type="entry name" value="PIN domain-like"/>
    <property type="match status" value="1"/>
</dbReference>
<feature type="domain" description="XPG N-terminal" evidence="5">
    <location>
        <begin position="1"/>
        <end position="109"/>
    </location>
</feature>
<evidence type="ECO:0000313" key="6">
    <source>
        <dbReference type="EMBL" id="KAL1873093.1"/>
    </source>
</evidence>
<dbReference type="InterPro" id="IPR041177">
    <property type="entry name" value="GEN1_C"/>
</dbReference>
<reference evidence="6 7" key="1">
    <citation type="journal article" date="2024" name="Commun. Biol.">
        <title>Comparative genomic analysis of thermophilic fungi reveals convergent evolutionary adaptations and gene losses.</title>
        <authorList>
            <person name="Steindorff A.S."/>
            <person name="Aguilar-Pontes M.V."/>
            <person name="Robinson A.J."/>
            <person name="Andreopoulos B."/>
            <person name="LaButti K."/>
            <person name="Kuo A."/>
            <person name="Mondo S."/>
            <person name="Riley R."/>
            <person name="Otillar R."/>
            <person name="Haridas S."/>
            <person name="Lipzen A."/>
            <person name="Grimwood J."/>
            <person name="Schmutz J."/>
            <person name="Clum A."/>
            <person name="Reid I.D."/>
            <person name="Moisan M.C."/>
            <person name="Butler G."/>
            <person name="Nguyen T.T.M."/>
            <person name="Dewar K."/>
            <person name="Conant G."/>
            <person name="Drula E."/>
            <person name="Henrissat B."/>
            <person name="Hansel C."/>
            <person name="Singer S."/>
            <person name="Hutchinson M.I."/>
            <person name="de Vries R.P."/>
            <person name="Natvig D.O."/>
            <person name="Powell A.J."/>
            <person name="Tsang A."/>
            <person name="Grigoriev I.V."/>
        </authorList>
    </citation>
    <scope>NUCLEOTIDE SEQUENCE [LARGE SCALE GENOMIC DNA]</scope>
    <source>
        <strain evidence="6 7">ATCC 24622</strain>
    </source>
</reference>
<organism evidence="6 7">
    <name type="scientific">Phialemonium thermophilum</name>
    <dbReference type="NCBI Taxonomy" id="223376"/>
    <lineage>
        <taxon>Eukaryota</taxon>
        <taxon>Fungi</taxon>
        <taxon>Dikarya</taxon>
        <taxon>Ascomycota</taxon>
        <taxon>Pezizomycotina</taxon>
        <taxon>Sordariomycetes</taxon>
        <taxon>Sordariomycetidae</taxon>
        <taxon>Cephalothecales</taxon>
        <taxon>Cephalothecaceae</taxon>
        <taxon>Phialemonium</taxon>
    </lineage>
</organism>
<dbReference type="SUPFAM" id="SSF47807">
    <property type="entry name" value="5' to 3' exonuclease, C-terminal subdomain"/>
    <property type="match status" value="1"/>
</dbReference>
<accession>A0ABR3XAV8</accession>
<dbReference type="CDD" id="cd09906">
    <property type="entry name" value="H3TH_YEN1"/>
    <property type="match status" value="1"/>
</dbReference>
<name>A0ABR3XAV8_9PEZI</name>
<evidence type="ECO:0000256" key="2">
    <source>
        <dbReference type="ARBA" id="ARBA00022801"/>
    </source>
</evidence>